<proteinExistence type="predicted"/>
<dbReference type="InterPro" id="IPR007454">
    <property type="entry name" value="UPF0250_YbeD-like"/>
</dbReference>
<dbReference type="RefSeq" id="WP_096893509.1">
    <property type="nucleotide sequence ID" value="NZ_BAOS01000007.1"/>
</dbReference>
<dbReference type="InterPro" id="IPR027471">
    <property type="entry name" value="YbeD-like_sf"/>
</dbReference>
<sequence>MIEKRDNEETGVDYPCEWVYKVIGHDKKSVHNAVAGIIQDSDYDIKDSNTSKTGKYVSFNITVLVGDETYRNKIYLAFKEHSDIKFVF</sequence>
<dbReference type="Proteomes" id="UP000218542">
    <property type="component" value="Unassembled WGS sequence"/>
</dbReference>
<keyword evidence="2" id="KW-1185">Reference proteome</keyword>
<dbReference type="OrthoDB" id="281538at2"/>
<gene>
    <name evidence="1" type="ORF">SCALIN_C07_0029</name>
</gene>
<dbReference type="Pfam" id="PF04359">
    <property type="entry name" value="DUF493"/>
    <property type="match status" value="1"/>
</dbReference>
<evidence type="ECO:0008006" key="3">
    <source>
        <dbReference type="Google" id="ProtNLM"/>
    </source>
</evidence>
<accession>A0A286TWF1</accession>
<protein>
    <recommendedName>
        <fullName evidence="3">DUF493 domain-containing protein</fullName>
    </recommendedName>
</protein>
<name>A0A286TWF1_9BACT</name>
<dbReference type="EMBL" id="BAOS01000007">
    <property type="protein sequence ID" value="GAX60218.1"/>
    <property type="molecule type" value="Genomic_DNA"/>
</dbReference>
<organism evidence="1 2">
    <name type="scientific">Candidatus Scalindua japonica</name>
    <dbReference type="NCBI Taxonomy" id="1284222"/>
    <lineage>
        <taxon>Bacteria</taxon>
        <taxon>Pseudomonadati</taxon>
        <taxon>Planctomycetota</taxon>
        <taxon>Candidatus Brocadiia</taxon>
        <taxon>Candidatus Brocadiales</taxon>
        <taxon>Candidatus Scalinduaceae</taxon>
        <taxon>Candidatus Scalindua</taxon>
    </lineage>
</organism>
<evidence type="ECO:0000313" key="2">
    <source>
        <dbReference type="Proteomes" id="UP000218542"/>
    </source>
</evidence>
<dbReference type="Gene3D" id="3.30.70.260">
    <property type="match status" value="1"/>
</dbReference>
<comment type="caution">
    <text evidence="1">The sequence shown here is derived from an EMBL/GenBank/DDBJ whole genome shotgun (WGS) entry which is preliminary data.</text>
</comment>
<reference evidence="2" key="1">
    <citation type="journal article" date="2017" name="Environ. Microbiol. Rep.">
        <title>Genetic Diversity of Marine Anaerobic Ammonium-Oxidizing Bacteria as Revealed by Genomic and Proteomic Analyses of 'Candidatus Scalindua japonica'.</title>
        <authorList>
            <person name="Oshiki M."/>
            <person name="Mizuto K."/>
            <person name="Kimura Z."/>
            <person name="Kindaichi T."/>
            <person name="Satoh H."/>
            <person name="Okabe S."/>
        </authorList>
    </citation>
    <scope>NUCLEOTIDE SEQUENCE [LARGE SCALE GENOMIC DNA]</scope>
    <source>
        <strain evidence="2">husup-a2</strain>
    </source>
</reference>
<evidence type="ECO:0000313" key="1">
    <source>
        <dbReference type="EMBL" id="GAX60218.1"/>
    </source>
</evidence>
<dbReference type="SUPFAM" id="SSF117991">
    <property type="entry name" value="YbeD/HP0495-like"/>
    <property type="match status" value="1"/>
</dbReference>
<dbReference type="AlphaFoldDB" id="A0A286TWF1"/>